<dbReference type="EMBL" id="BMHL01000003">
    <property type="protein sequence ID" value="GGC36710.1"/>
    <property type="molecule type" value="Genomic_DNA"/>
</dbReference>
<name>A0ABQ1MDB0_9BURK</name>
<reference evidence="2" key="1">
    <citation type="journal article" date="2019" name="Int. J. Syst. Evol. Microbiol.">
        <title>The Global Catalogue of Microorganisms (GCM) 10K type strain sequencing project: providing services to taxonomists for standard genome sequencing and annotation.</title>
        <authorList>
            <consortium name="The Broad Institute Genomics Platform"/>
            <consortium name="The Broad Institute Genome Sequencing Center for Infectious Disease"/>
            <person name="Wu L."/>
            <person name="Ma J."/>
        </authorList>
    </citation>
    <scope>NUCLEOTIDE SEQUENCE [LARGE SCALE GENOMIC DNA]</scope>
    <source>
        <strain evidence="2">CGMCC 1.15103</strain>
    </source>
</reference>
<evidence type="ECO:0000313" key="1">
    <source>
        <dbReference type="EMBL" id="GGC36710.1"/>
    </source>
</evidence>
<proteinExistence type="predicted"/>
<accession>A0ABQ1MDB0</accession>
<sequence length="233" mass="25813">MESTWSYGAVAFVDVLGFSALVSSDSKSIEPLHLEKLRALLGNVKEASPNLDVRAFSDCITIAAPLTSDRVAHLFESVISLQRLLVGGGVLVRGGVAFGKHFADDTLVYSEALIRAYLLERDKARFPRVLTDPDLLDWYFHNDDTTPELADAVKALLLTDRDNQIFLNYLRPGDLEQHLAVIQAYKVDNATPSVLEKVQWLGQYHNFVAQSVDSPHVFSGPMLDGFREVIVSP</sequence>
<dbReference type="Proteomes" id="UP000602004">
    <property type="component" value="Unassembled WGS sequence"/>
</dbReference>
<comment type="caution">
    <text evidence="1">The sequence shown here is derived from an EMBL/GenBank/DDBJ whole genome shotgun (WGS) entry which is preliminary data.</text>
</comment>
<keyword evidence="2" id="KW-1185">Reference proteome</keyword>
<organism evidence="1 2">
    <name type="scientific">Paraburkholderia caffeinilytica</name>
    <dbReference type="NCBI Taxonomy" id="1761016"/>
    <lineage>
        <taxon>Bacteria</taxon>
        <taxon>Pseudomonadati</taxon>
        <taxon>Pseudomonadota</taxon>
        <taxon>Betaproteobacteria</taxon>
        <taxon>Burkholderiales</taxon>
        <taxon>Burkholderiaceae</taxon>
        <taxon>Paraburkholderia</taxon>
    </lineage>
</organism>
<gene>
    <name evidence="1" type="ORF">GCM10011400_24240</name>
</gene>
<evidence type="ECO:0000313" key="2">
    <source>
        <dbReference type="Proteomes" id="UP000602004"/>
    </source>
</evidence>
<protein>
    <recommendedName>
        <fullName evidence="3">Guanylate cyclase domain-containing protein</fullName>
    </recommendedName>
</protein>
<evidence type="ECO:0008006" key="3">
    <source>
        <dbReference type="Google" id="ProtNLM"/>
    </source>
</evidence>
<dbReference type="RefSeq" id="WP_115781378.1">
    <property type="nucleotide sequence ID" value="NZ_BMHL01000003.1"/>
</dbReference>